<dbReference type="AlphaFoldDB" id="A0A974S5A1"/>
<dbReference type="RefSeq" id="WP_202095279.1">
    <property type="nucleotide sequence ID" value="NZ_CP061035.1"/>
</dbReference>
<organism evidence="2 3">
    <name type="scientific">Sphingomonas aliaeris</name>
    <dbReference type="NCBI Taxonomy" id="2759526"/>
    <lineage>
        <taxon>Bacteria</taxon>
        <taxon>Pseudomonadati</taxon>
        <taxon>Pseudomonadota</taxon>
        <taxon>Alphaproteobacteria</taxon>
        <taxon>Sphingomonadales</taxon>
        <taxon>Sphingomonadaceae</taxon>
        <taxon>Sphingomonas</taxon>
    </lineage>
</organism>
<name>A0A974S5A1_9SPHN</name>
<reference evidence="3" key="1">
    <citation type="submission" date="2020-09" db="EMBL/GenBank/DDBJ databases">
        <title>Sphingomonas sp., a new species isolated from pork steak.</title>
        <authorList>
            <person name="Heidler von Heilborn D."/>
        </authorList>
    </citation>
    <scope>NUCLEOTIDE SEQUENCE [LARGE SCALE GENOMIC DNA]</scope>
</reference>
<dbReference type="Proteomes" id="UP000595894">
    <property type="component" value="Chromosome"/>
</dbReference>
<evidence type="ECO:0000256" key="1">
    <source>
        <dbReference type="SAM" id="SignalP"/>
    </source>
</evidence>
<evidence type="ECO:0000313" key="2">
    <source>
        <dbReference type="EMBL" id="QQV78354.1"/>
    </source>
</evidence>
<keyword evidence="3" id="KW-1185">Reference proteome</keyword>
<dbReference type="KEGG" id="sari:H5J25_06745"/>
<evidence type="ECO:0000313" key="3">
    <source>
        <dbReference type="Proteomes" id="UP000595894"/>
    </source>
</evidence>
<protein>
    <submittedName>
        <fullName evidence="2">Uncharacterized protein</fullName>
    </submittedName>
</protein>
<accession>A0A974S5A1</accession>
<sequence>MTKLFAVAALIASIAAPAFAKDAPQQKTFTRDGETFTYVATEKNDATILTGRSASGRDFHLVVRNGYVHGFSGNVPVSFSVPKATARPSVELAAR</sequence>
<gene>
    <name evidence="2" type="ORF">H5J25_06745</name>
</gene>
<keyword evidence="1" id="KW-0732">Signal</keyword>
<dbReference type="EMBL" id="CP061035">
    <property type="protein sequence ID" value="QQV78354.1"/>
    <property type="molecule type" value="Genomic_DNA"/>
</dbReference>
<feature type="chain" id="PRO_5037202535" evidence="1">
    <location>
        <begin position="21"/>
        <end position="95"/>
    </location>
</feature>
<feature type="signal peptide" evidence="1">
    <location>
        <begin position="1"/>
        <end position="20"/>
    </location>
</feature>
<proteinExistence type="predicted"/>